<evidence type="ECO:0000313" key="3">
    <source>
        <dbReference type="Proteomes" id="UP000695264"/>
    </source>
</evidence>
<dbReference type="Proteomes" id="UP000695264">
    <property type="component" value="Unassembled WGS sequence"/>
</dbReference>
<protein>
    <submittedName>
        <fullName evidence="2">Uncharacterized protein</fullName>
    </submittedName>
</protein>
<feature type="compositionally biased region" description="Pro residues" evidence="1">
    <location>
        <begin position="146"/>
        <end position="159"/>
    </location>
</feature>
<organism evidence="2 3">
    <name type="scientific">Streptomyces zingiberis</name>
    <dbReference type="NCBI Taxonomy" id="2053010"/>
    <lineage>
        <taxon>Bacteria</taxon>
        <taxon>Bacillati</taxon>
        <taxon>Actinomycetota</taxon>
        <taxon>Actinomycetes</taxon>
        <taxon>Kitasatosporales</taxon>
        <taxon>Streptomycetaceae</taxon>
        <taxon>Streptomyces</taxon>
    </lineage>
</organism>
<name>A0ABX1C6N0_9ACTN</name>
<accession>A0ABX1C6N0</accession>
<feature type="region of interest" description="Disordered" evidence="1">
    <location>
        <begin position="134"/>
        <end position="159"/>
    </location>
</feature>
<dbReference type="RefSeq" id="WP_168103951.1">
    <property type="nucleotide sequence ID" value="NZ_JAATEN010000023.1"/>
</dbReference>
<proteinExistence type="predicted"/>
<comment type="caution">
    <text evidence="2">The sequence shown here is derived from an EMBL/GenBank/DDBJ whole genome shotgun (WGS) entry which is preliminary data.</text>
</comment>
<feature type="compositionally biased region" description="Low complexity" evidence="1">
    <location>
        <begin position="135"/>
        <end position="145"/>
    </location>
</feature>
<dbReference type="EMBL" id="JAATEN010000023">
    <property type="protein sequence ID" value="NJQ03339.1"/>
    <property type="molecule type" value="Genomic_DNA"/>
</dbReference>
<sequence length="159" mass="17079">MTEASSPTAAETGETPLPPQPDTPAAQDWAAEAVRRLTDRLNAARSYDEAAGLLDEVLEPTEGLLAGLEDFFKAAAKTAKAAERQDGFDLYHDLQTAALTLRRLGEDLHVAVDRMHALAVPRRRSWQEAVTDYYATAPSNPSHSAPAPPPAGPPPGRTR</sequence>
<gene>
    <name evidence="2" type="ORF">HCK00_23120</name>
</gene>
<evidence type="ECO:0000256" key="1">
    <source>
        <dbReference type="SAM" id="MobiDB-lite"/>
    </source>
</evidence>
<evidence type="ECO:0000313" key="2">
    <source>
        <dbReference type="EMBL" id="NJQ03339.1"/>
    </source>
</evidence>
<keyword evidence="3" id="KW-1185">Reference proteome</keyword>
<feature type="region of interest" description="Disordered" evidence="1">
    <location>
        <begin position="1"/>
        <end position="27"/>
    </location>
</feature>
<reference evidence="2 3" key="1">
    <citation type="submission" date="2020-03" db="EMBL/GenBank/DDBJ databases">
        <title>WGS of actinomycetes isolated from Thailand.</title>
        <authorList>
            <person name="Thawai C."/>
        </authorList>
    </citation>
    <scope>NUCLEOTIDE SEQUENCE [LARGE SCALE GENOMIC DNA]</scope>
    <source>
        <strain evidence="2 3">PLAI 1-29</strain>
    </source>
</reference>